<evidence type="ECO:0000313" key="4">
    <source>
        <dbReference type="Proteomes" id="UP000054740"/>
    </source>
</evidence>
<dbReference type="Proteomes" id="UP000054740">
    <property type="component" value="Unassembled WGS sequence"/>
</dbReference>
<sequence length="120" mass="12568">MMRFFHLAIAALSLAVCFEQAMAQSLSPSFSDPSAPSRFEGSAAANLKNPPAPPKNAVRCQTHGTQAPQSLSGGTLTGTTPQRGASFSLKPDGSTSLTQQTDDKGSQMPMQTTQLDCAHD</sequence>
<proteinExistence type="predicted"/>
<evidence type="ECO:0000313" key="3">
    <source>
        <dbReference type="EMBL" id="SAL54934.1"/>
    </source>
</evidence>
<feature type="region of interest" description="Disordered" evidence="1">
    <location>
        <begin position="26"/>
        <end position="120"/>
    </location>
</feature>
<keyword evidence="2" id="KW-0732">Signal</keyword>
<feature type="chain" id="PRO_5011113062" description="Lipoprotein" evidence="2">
    <location>
        <begin position="24"/>
        <end position="120"/>
    </location>
</feature>
<feature type="compositionally biased region" description="Polar residues" evidence="1">
    <location>
        <begin position="108"/>
        <end position="120"/>
    </location>
</feature>
<keyword evidence="4" id="KW-1185">Reference proteome</keyword>
<evidence type="ECO:0000256" key="2">
    <source>
        <dbReference type="SAM" id="SignalP"/>
    </source>
</evidence>
<feature type="compositionally biased region" description="Low complexity" evidence="1">
    <location>
        <begin position="70"/>
        <end position="80"/>
    </location>
</feature>
<protein>
    <recommendedName>
        <fullName evidence="5">Lipoprotein</fullName>
    </recommendedName>
</protein>
<dbReference type="EMBL" id="FCNY02000012">
    <property type="protein sequence ID" value="SAL54934.1"/>
    <property type="molecule type" value="Genomic_DNA"/>
</dbReference>
<evidence type="ECO:0000256" key="1">
    <source>
        <dbReference type="SAM" id="MobiDB-lite"/>
    </source>
</evidence>
<reference evidence="4" key="1">
    <citation type="submission" date="2016-01" db="EMBL/GenBank/DDBJ databases">
        <authorList>
            <person name="Peeters C."/>
        </authorList>
    </citation>
    <scope>NUCLEOTIDE SEQUENCE [LARGE SCALE GENOMIC DNA]</scope>
</reference>
<feature type="signal peptide" evidence="2">
    <location>
        <begin position="1"/>
        <end position="23"/>
    </location>
</feature>
<dbReference type="RefSeq" id="WP_143281692.1">
    <property type="nucleotide sequence ID" value="NZ_FCNY02000012.1"/>
</dbReference>
<evidence type="ECO:0008006" key="5">
    <source>
        <dbReference type="Google" id="ProtNLM"/>
    </source>
</evidence>
<name>A0A158IEF4_CABCO</name>
<dbReference type="AlphaFoldDB" id="A0A158IEF4"/>
<gene>
    <name evidence="3" type="ORF">AWB70_04676</name>
</gene>
<accession>A0A158IEF4</accession>
<organism evidence="3 4">
    <name type="scientific">Caballeronia cordobensis</name>
    <name type="common">Burkholderia cordobensis</name>
    <dbReference type="NCBI Taxonomy" id="1353886"/>
    <lineage>
        <taxon>Bacteria</taxon>
        <taxon>Pseudomonadati</taxon>
        <taxon>Pseudomonadota</taxon>
        <taxon>Betaproteobacteria</taxon>
        <taxon>Burkholderiales</taxon>
        <taxon>Burkholderiaceae</taxon>
        <taxon>Caballeronia</taxon>
    </lineage>
</organism>